<dbReference type="InterPro" id="IPR030392">
    <property type="entry name" value="S74_ICA"/>
</dbReference>
<evidence type="ECO:0000313" key="3">
    <source>
        <dbReference type="Proteomes" id="UP000653343"/>
    </source>
</evidence>
<dbReference type="Proteomes" id="UP000653343">
    <property type="component" value="Unassembled WGS sequence"/>
</dbReference>
<protein>
    <recommendedName>
        <fullName evidence="1">Peptidase S74 domain-containing protein</fullName>
    </recommendedName>
</protein>
<evidence type="ECO:0000259" key="1">
    <source>
        <dbReference type="PROSITE" id="PS51688"/>
    </source>
</evidence>
<evidence type="ECO:0000313" key="2">
    <source>
        <dbReference type="EMBL" id="GGX43061.1"/>
    </source>
</evidence>
<organism evidence="2 3">
    <name type="scientific">Undibacterium squillarum</name>
    <dbReference type="NCBI Taxonomy" id="1131567"/>
    <lineage>
        <taxon>Bacteria</taxon>
        <taxon>Pseudomonadati</taxon>
        <taxon>Pseudomonadota</taxon>
        <taxon>Betaproteobacteria</taxon>
        <taxon>Burkholderiales</taxon>
        <taxon>Oxalobacteraceae</taxon>
        <taxon>Undibacterium</taxon>
    </lineage>
</organism>
<proteinExistence type="predicted"/>
<accession>A0ABQ2XYI6</accession>
<name>A0ABQ2XYI6_9BURK</name>
<dbReference type="EMBL" id="BMYU01000005">
    <property type="protein sequence ID" value="GGX43061.1"/>
    <property type="molecule type" value="Genomic_DNA"/>
</dbReference>
<keyword evidence="3" id="KW-1185">Reference proteome</keyword>
<comment type="caution">
    <text evidence="2">The sequence shown here is derived from an EMBL/GenBank/DDBJ whole genome shotgun (WGS) entry which is preliminary data.</text>
</comment>
<sequence length="534" mass="57642">MADDYFKRGQADVLDRLNSIKTLLQTSGSAVNPIFQSFGGAWRVPDMRYVGARAPNQYAQESVSLEFNSPGNLGSPPLAGGAGFGYTMTFAGWAPDGSGGFPVQLNFGDGMSYRRGASASAWSGWKRVSSYDDGVAPFQGAITSKNGYLNNAVGGDQLIQTSSNGGANAVGLWAAGGGSTTLYSTGTLGIVTNVQVVPAALGQVPSGGSYAATFNSSVSQFYSRLTVNNLISANGQSELLRLVDDQACISFFRPGEAIRTAYIQSVAGGSLNIVPEANSFMRLGSNGSFAAEIDLSGNFRPVVDGVKYNGVAALRWAAMYSVTGAIQTSDERKKTPVSALTPAMRAAAREMLPLLGTYQWLDSVKEKGADKARLHVGFTVQQAIAILEKHGIDPFSMAFICHDKWDAEYENRRVNAGEKVIKLRIVQKQKTRTVKQPQDMVELINGKPVLVRKIVEVAELVFEEMPVLHEDGSQVMLDENTPMLHRVPVMETVQEPYEAEAEPKYEKVLVREAGDCFAFRYDQLTLFMLSALAE</sequence>
<dbReference type="CDD" id="cd10144">
    <property type="entry name" value="Peptidase_S74_CIMCD"/>
    <property type="match status" value="1"/>
</dbReference>
<dbReference type="RefSeq" id="WP_189357238.1">
    <property type="nucleotide sequence ID" value="NZ_BMYU01000005.1"/>
</dbReference>
<dbReference type="PROSITE" id="PS51688">
    <property type="entry name" value="ICA"/>
    <property type="match status" value="1"/>
</dbReference>
<feature type="domain" description="Peptidase S74" evidence="1">
    <location>
        <begin position="329"/>
        <end position="534"/>
    </location>
</feature>
<gene>
    <name evidence="2" type="ORF">GCM10010946_21900</name>
</gene>
<dbReference type="Gene3D" id="1.10.10.10">
    <property type="entry name" value="Winged helix-like DNA-binding domain superfamily/Winged helix DNA-binding domain"/>
    <property type="match status" value="1"/>
</dbReference>
<dbReference type="Pfam" id="PF13884">
    <property type="entry name" value="Peptidase_S74"/>
    <property type="match status" value="1"/>
</dbReference>
<dbReference type="InterPro" id="IPR036388">
    <property type="entry name" value="WH-like_DNA-bd_sf"/>
</dbReference>
<reference evidence="3" key="1">
    <citation type="journal article" date="2019" name="Int. J. Syst. Evol. Microbiol.">
        <title>The Global Catalogue of Microorganisms (GCM) 10K type strain sequencing project: providing services to taxonomists for standard genome sequencing and annotation.</title>
        <authorList>
            <consortium name="The Broad Institute Genomics Platform"/>
            <consortium name="The Broad Institute Genome Sequencing Center for Infectious Disease"/>
            <person name="Wu L."/>
            <person name="Ma J."/>
        </authorList>
    </citation>
    <scope>NUCLEOTIDE SEQUENCE [LARGE SCALE GENOMIC DNA]</scope>
    <source>
        <strain evidence="3">KCTC 23917</strain>
    </source>
</reference>